<accession>A0A0C3M686</accession>
<sequence length="191" mass="21536">MIWIGNVVGIKVGIGRRFVCLVTGASFKVQCFTWRLKDNTHGIKPVTALYIDRISSAESPSLPPWFLHPDNTVQPLMDLRNPPLHRNVLDRFGFGRTGNSFVVQDQLPIQQSSQLVRSRQMNRSRYRTCYRLGLFFFDDNRAVDRGLGRLPEASQGSFFGNSGMCIPNIGKGFGRFSLGGPEEERAVPHDH</sequence>
<dbReference type="EMBL" id="KN822986">
    <property type="protein sequence ID" value="KIO29157.1"/>
    <property type="molecule type" value="Genomic_DNA"/>
</dbReference>
<name>A0A0C3M686_9AGAM</name>
<proteinExistence type="predicted"/>
<evidence type="ECO:0000313" key="1">
    <source>
        <dbReference type="EMBL" id="KIO29157.1"/>
    </source>
</evidence>
<dbReference type="Proteomes" id="UP000054248">
    <property type="component" value="Unassembled WGS sequence"/>
</dbReference>
<reference evidence="2" key="2">
    <citation type="submission" date="2015-01" db="EMBL/GenBank/DDBJ databases">
        <title>Evolutionary Origins and Diversification of the Mycorrhizal Mutualists.</title>
        <authorList>
            <consortium name="DOE Joint Genome Institute"/>
            <consortium name="Mycorrhizal Genomics Consortium"/>
            <person name="Kohler A."/>
            <person name="Kuo A."/>
            <person name="Nagy L.G."/>
            <person name="Floudas D."/>
            <person name="Copeland A."/>
            <person name="Barry K.W."/>
            <person name="Cichocki N."/>
            <person name="Veneault-Fourrey C."/>
            <person name="LaButti K."/>
            <person name="Lindquist E.A."/>
            <person name="Lipzen A."/>
            <person name="Lundell T."/>
            <person name="Morin E."/>
            <person name="Murat C."/>
            <person name="Riley R."/>
            <person name="Ohm R."/>
            <person name="Sun H."/>
            <person name="Tunlid A."/>
            <person name="Henrissat B."/>
            <person name="Grigoriev I.V."/>
            <person name="Hibbett D.S."/>
            <person name="Martin F."/>
        </authorList>
    </citation>
    <scope>NUCLEOTIDE SEQUENCE [LARGE SCALE GENOMIC DNA]</scope>
    <source>
        <strain evidence="2">MUT 4182</strain>
    </source>
</reference>
<reference evidence="1 2" key="1">
    <citation type="submission" date="2014-04" db="EMBL/GenBank/DDBJ databases">
        <authorList>
            <consortium name="DOE Joint Genome Institute"/>
            <person name="Kuo A."/>
            <person name="Girlanda M."/>
            <person name="Perotto S."/>
            <person name="Kohler A."/>
            <person name="Nagy L.G."/>
            <person name="Floudas D."/>
            <person name="Copeland A."/>
            <person name="Barry K.W."/>
            <person name="Cichocki N."/>
            <person name="Veneault-Fourrey C."/>
            <person name="LaButti K."/>
            <person name="Lindquist E.A."/>
            <person name="Lipzen A."/>
            <person name="Lundell T."/>
            <person name="Morin E."/>
            <person name="Murat C."/>
            <person name="Sun H."/>
            <person name="Tunlid A."/>
            <person name="Henrissat B."/>
            <person name="Grigoriev I.V."/>
            <person name="Hibbett D.S."/>
            <person name="Martin F."/>
            <person name="Nordberg H.P."/>
            <person name="Cantor M.N."/>
            <person name="Hua S.X."/>
        </authorList>
    </citation>
    <scope>NUCLEOTIDE SEQUENCE [LARGE SCALE GENOMIC DNA]</scope>
    <source>
        <strain evidence="1 2">MUT 4182</strain>
    </source>
</reference>
<gene>
    <name evidence="1" type="ORF">M407DRAFT_6381</name>
</gene>
<dbReference type="AlphaFoldDB" id="A0A0C3M686"/>
<protein>
    <submittedName>
        <fullName evidence="1">Uncharacterized protein</fullName>
    </submittedName>
</protein>
<keyword evidence="2" id="KW-1185">Reference proteome</keyword>
<organism evidence="1 2">
    <name type="scientific">Tulasnella calospora MUT 4182</name>
    <dbReference type="NCBI Taxonomy" id="1051891"/>
    <lineage>
        <taxon>Eukaryota</taxon>
        <taxon>Fungi</taxon>
        <taxon>Dikarya</taxon>
        <taxon>Basidiomycota</taxon>
        <taxon>Agaricomycotina</taxon>
        <taxon>Agaricomycetes</taxon>
        <taxon>Cantharellales</taxon>
        <taxon>Tulasnellaceae</taxon>
        <taxon>Tulasnella</taxon>
    </lineage>
</organism>
<dbReference type="HOGENOM" id="CLU_1422403_0_0_1"/>
<evidence type="ECO:0000313" key="2">
    <source>
        <dbReference type="Proteomes" id="UP000054248"/>
    </source>
</evidence>